<dbReference type="AlphaFoldDB" id="B8JEA1"/>
<dbReference type="HOGENOM" id="CLU_2912296_0_0_7"/>
<name>B8JEA1_ANAD2</name>
<sequence length="61" mass="5933">MTAAALVGVDREVGGGAGPAFAGGFALAVALAVAVVAVARLLARRRSSPRGAAAMRRASRG</sequence>
<dbReference type="EMBL" id="CP001359">
    <property type="protein sequence ID" value="ACL66166.1"/>
    <property type="molecule type" value="Genomic_DNA"/>
</dbReference>
<dbReference type="KEGG" id="acp:A2cp1_2829"/>
<feature type="transmembrane region" description="Helical" evidence="1">
    <location>
        <begin position="20"/>
        <end position="43"/>
    </location>
</feature>
<dbReference type="RefSeq" id="WP_012633922.1">
    <property type="nucleotide sequence ID" value="NC_011891.1"/>
</dbReference>
<keyword evidence="1" id="KW-1133">Transmembrane helix</keyword>
<keyword evidence="1" id="KW-0812">Transmembrane</keyword>
<gene>
    <name evidence="2" type="ordered locus">A2cp1_2829</name>
</gene>
<keyword evidence="1" id="KW-0472">Membrane</keyword>
<reference evidence="2" key="1">
    <citation type="submission" date="2009-01" db="EMBL/GenBank/DDBJ databases">
        <title>Complete sequence of Anaeromyxobacter dehalogenans 2CP-1.</title>
        <authorList>
            <consortium name="US DOE Joint Genome Institute"/>
            <person name="Lucas S."/>
            <person name="Copeland A."/>
            <person name="Lapidus A."/>
            <person name="Glavina del Rio T."/>
            <person name="Dalin E."/>
            <person name="Tice H."/>
            <person name="Bruce D."/>
            <person name="Goodwin L."/>
            <person name="Pitluck S."/>
            <person name="Saunders E."/>
            <person name="Brettin T."/>
            <person name="Detter J.C."/>
            <person name="Han C."/>
            <person name="Larimer F."/>
            <person name="Land M."/>
            <person name="Hauser L."/>
            <person name="Kyrpides N."/>
            <person name="Ovchinnikova G."/>
            <person name="Beliaev A.S."/>
            <person name="Richardson P."/>
        </authorList>
    </citation>
    <scope>NUCLEOTIDE SEQUENCE</scope>
    <source>
        <strain evidence="2">2CP-1</strain>
    </source>
</reference>
<dbReference type="Proteomes" id="UP000007089">
    <property type="component" value="Chromosome"/>
</dbReference>
<protein>
    <submittedName>
        <fullName evidence="2">Uncharacterized protein</fullName>
    </submittedName>
</protein>
<proteinExistence type="predicted"/>
<keyword evidence="3" id="KW-1185">Reference proteome</keyword>
<organism evidence="2 3">
    <name type="scientific">Anaeromyxobacter dehalogenans (strain ATCC BAA-258 / DSM 21875 / 2CP-1)</name>
    <dbReference type="NCBI Taxonomy" id="455488"/>
    <lineage>
        <taxon>Bacteria</taxon>
        <taxon>Pseudomonadati</taxon>
        <taxon>Myxococcota</taxon>
        <taxon>Myxococcia</taxon>
        <taxon>Myxococcales</taxon>
        <taxon>Cystobacterineae</taxon>
        <taxon>Anaeromyxobacteraceae</taxon>
        <taxon>Anaeromyxobacter</taxon>
    </lineage>
</organism>
<evidence type="ECO:0000313" key="3">
    <source>
        <dbReference type="Proteomes" id="UP000007089"/>
    </source>
</evidence>
<evidence type="ECO:0000313" key="2">
    <source>
        <dbReference type="EMBL" id="ACL66166.1"/>
    </source>
</evidence>
<accession>B8JEA1</accession>
<evidence type="ECO:0000256" key="1">
    <source>
        <dbReference type="SAM" id="Phobius"/>
    </source>
</evidence>